<evidence type="ECO:0000259" key="2">
    <source>
        <dbReference type="Pfam" id="PF25023"/>
    </source>
</evidence>
<dbReference type="NCBIfam" id="TIGR01643">
    <property type="entry name" value="YD_repeat_2x"/>
    <property type="match status" value="3"/>
</dbReference>
<reference evidence="3 4" key="1">
    <citation type="journal article" date="2019" name="Nat. Med.">
        <title>A library of human gut bacterial isolates paired with longitudinal multiomics data enables mechanistic microbiome research.</title>
        <authorList>
            <person name="Poyet M."/>
            <person name="Groussin M."/>
            <person name="Gibbons S.M."/>
            <person name="Avila-Pacheco J."/>
            <person name="Jiang X."/>
            <person name="Kearney S.M."/>
            <person name="Perrotta A.R."/>
            <person name="Berdy B."/>
            <person name="Zhao S."/>
            <person name="Lieberman T.D."/>
            <person name="Swanson P.K."/>
            <person name="Smith M."/>
            <person name="Roesemann S."/>
            <person name="Alexander J.E."/>
            <person name="Rich S.A."/>
            <person name="Livny J."/>
            <person name="Vlamakis H."/>
            <person name="Clish C."/>
            <person name="Bullock K."/>
            <person name="Deik A."/>
            <person name="Scott J."/>
            <person name="Pierce K.A."/>
            <person name="Xavier R.J."/>
            <person name="Alm E.J."/>
        </authorList>
    </citation>
    <scope>NUCLEOTIDE SEQUENCE [LARGE SCALE GENOMIC DNA]</scope>
    <source>
        <strain evidence="3 4">BIOML-A165</strain>
    </source>
</reference>
<gene>
    <name evidence="3" type="ORF">GAN93_27320</name>
</gene>
<dbReference type="InterPro" id="IPR031325">
    <property type="entry name" value="RHS_repeat"/>
</dbReference>
<name>A0A7J5J9D8_BACT4</name>
<feature type="domain" description="Teneurin-like YD-shell" evidence="2">
    <location>
        <begin position="224"/>
        <end position="323"/>
    </location>
</feature>
<evidence type="ECO:0000313" key="3">
    <source>
        <dbReference type="EMBL" id="KAB4443020.1"/>
    </source>
</evidence>
<proteinExistence type="predicted"/>
<accession>A0A7J5J9D8</accession>
<dbReference type="PANTHER" id="PTHR32305">
    <property type="match status" value="1"/>
</dbReference>
<dbReference type="EMBL" id="WCSB01000289">
    <property type="protein sequence ID" value="KAB4443020.1"/>
    <property type="molecule type" value="Genomic_DNA"/>
</dbReference>
<dbReference type="AlphaFoldDB" id="A0A7J5J9D8"/>
<dbReference type="InterPro" id="IPR006530">
    <property type="entry name" value="YD"/>
</dbReference>
<protein>
    <submittedName>
        <fullName evidence="3">RHS repeat protein</fullName>
    </submittedName>
</protein>
<dbReference type="PANTHER" id="PTHR32305:SF15">
    <property type="entry name" value="PROTEIN RHSA-RELATED"/>
    <property type="match status" value="1"/>
</dbReference>
<feature type="non-terminal residue" evidence="3">
    <location>
        <position position="1"/>
    </location>
</feature>
<feature type="non-terminal residue" evidence="3">
    <location>
        <position position="385"/>
    </location>
</feature>
<dbReference type="Pfam" id="PF25023">
    <property type="entry name" value="TEN_YD-shell"/>
    <property type="match status" value="1"/>
</dbReference>
<dbReference type="InterPro" id="IPR056823">
    <property type="entry name" value="TEN-like_YD-shell"/>
</dbReference>
<keyword evidence="1" id="KW-0677">Repeat</keyword>
<evidence type="ECO:0000313" key="4">
    <source>
        <dbReference type="Proteomes" id="UP000460317"/>
    </source>
</evidence>
<dbReference type="Gene3D" id="2.180.10.10">
    <property type="entry name" value="RHS repeat-associated core"/>
    <property type="match status" value="2"/>
</dbReference>
<dbReference type="Pfam" id="PF05593">
    <property type="entry name" value="RHS_repeat"/>
    <property type="match status" value="1"/>
</dbReference>
<evidence type="ECO:0000256" key="1">
    <source>
        <dbReference type="ARBA" id="ARBA00022737"/>
    </source>
</evidence>
<comment type="caution">
    <text evidence="3">The sequence shown here is derived from an EMBL/GenBank/DDBJ whole genome shotgun (WGS) entry which is preliminary data.</text>
</comment>
<dbReference type="InterPro" id="IPR050708">
    <property type="entry name" value="T6SS_VgrG/RHS"/>
</dbReference>
<sequence length="385" mass="44756">EQLKWELDSQGYQLTDSRGYQYRFNGSENKSGYRMVSSISTRDGFSVILKYASAGRLVEIISSRGEHIKVDTDEAGRVTCVSIKQDNEEVKLVRYRYDEQGNMIETIDALNVSKYFFYKENHLLIRLVNQGGMSFHWEYEGNGENARCIHTWGDGGVMEYYIHYGKGTTRIRNGENAVTEYFYGSDKLIYKIIDANGGITRYRYNASEELEVIVNPEGYTRKTIYNDFGFPIRITDENGEDTWLQYDDNYNLTSLRTPEGRQLTWKYDEQDRLASRTTMNGQTIRYSYKDGLLHTITDGQGRVYTLLFNSHYELESLVFPNGLSRHWVYDNRGRLIEATDIKGNTTHYAYDRADNLIRLEEPDGNVHRFEYDAMGNMVHAADNIR</sequence>
<organism evidence="3 4">
    <name type="scientific">Bacteroides thetaiotaomicron</name>
    <dbReference type="NCBI Taxonomy" id="818"/>
    <lineage>
        <taxon>Bacteria</taxon>
        <taxon>Pseudomonadati</taxon>
        <taxon>Bacteroidota</taxon>
        <taxon>Bacteroidia</taxon>
        <taxon>Bacteroidales</taxon>
        <taxon>Bacteroidaceae</taxon>
        <taxon>Bacteroides</taxon>
    </lineage>
</organism>
<dbReference type="Proteomes" id="UP000460317">
    <property type="component" value="Unassembled WGS sequence"/>
</dbReference>